<name>A0A3P1VH38_9STRE</name>
<dbReference type="STRING" id="1123309.GCA_000377005_00715"/>
<dbReference type="Gene3D" id="2.120.10.30">
    <property type="entry name" value="TolB, C-terminal domain"/>
    <property type="match status" value="1"/>
</dbReference>
<gene>
    <name evidence="1" type="ORF">EII38_05240</name>
</gene>
<reference evidence="1 2" key="1">
    <citation type="submission" date="2018-11" db="EMBL/GenBank/DDBJ databases">
        <title>Genomes From Bacteria Associated with the Canine Oral Cavity: a Test Case for Automated Genome-Based Taxonomic Assignment.</title>
        <authorList>
            <person name="Coil D.A."/>
            <person name="Jospin G."/>
            <person name="Darling A.E."/>
            <person name="Wallis C."/>
            <person name="Davis I.J."/>
            <person name="Harris S."/>
            <person name="Eisen J.A."/>
            <person name="Holcombe L.J."/>
            <person name="O'Flynn C."/>
        </authorList>
    </citation>
    <scope>NUCLEOTIDE SEQUENCE [LARGE SCALE GENOMIC DNA]</scope>
    <source>
        <strain evidence="1 2">OH4621_COT-116</strain>
    </source>
</reference>
<keyword evidence="2" id="KW-1185">Reference proteome</keyword>
<dbReference type="Proteomes" id="UP000281771">
    <property type="component" value="Unassembled WGS sequence"/>
</dbReference>
<protein>
    <submittedName>
        <fullName evidence="1">Uncharacterized protein</fullName>
    </submittedName>
</protein>
<dbReference type="AlphaFoldDB" id="A0A3P1VH38"/>
<dbReference type="InterPro" id="IPR011042">
    <property type="entry name" value="6-blade_b-propeller_TolB-like"/>
</dbReference>
<dbReference type="EMBL" id="RQZA01000003">
    <property type="protein sequence ID" value="RRD31703.1"/>
    <property type="molecule type" value="Genomic_DNA"/>
</dbReference>
<evidence type="ECO:0000313" key="1">
    <source>
        <dbReference type="EMBL" id="RRD31703.1"/>
    </source>
</evidence>
<evidence type="ECO:0000313" key="2">
    <source>
        <dbReference type="Proteomes" id="UP000281771"/>
    </source>
</evidence>
<sequence>MVLVACGQKTPKVDQNQPEVEFTDREKLDMGFLQVYIPKTWQYDKEKMQKTDSFSVVTFFDGEQADSSTSTVKVEATKEDTYQFRSKLFTNAVDLKDYADGKVKTTAIGNAEYVNLPEKYGQTLYMYRHTPSGISYTISVKGEKDNDVIQELFEGIIVDLKDTGNKEAPWPWDGQAIAPEVEKQMVGTYTISPKFIPFDEPETNFHSTDHRFMKYENQLFLLFQHDLHTYEWKEKGLKHVSTLELDDEYEYVSLGKDGMLYLSQGVFEVIGVKDGKKALQTTVKGDLAMHPSGDWGISFWSSTDPQKVTNQNGNLTAEPWILTGLNDDANRQGPFSSIDNVEITQQYIMVAGKIADEDDATKIIVYSHDGNPLFTLGGGGSQHDDLLGFITGMAETENGFVAIDGNMREIQFWTKDGTHIGSIDSDDLFGTNYPWLEDMQRLEDGEILVMLTQKREDHSAEEVLLFSFTGF</sequence>
<organism evidence="1 2">
    <name type="scientific">Streptococcus minor</name>
    <dbReference type="NCBI Taxonomy" id="229549"/>
    <lineage>
        <taxon>Bacteria</taxon>
        <taxon>Bacillati</taxon>
        <taxon>Bacillota</taxon>
        <taxon>Bacilli</taxon>
        <taxon>Lactobacillales</taxon>
        <taxon>Streptococcaceae</taxon>
        <taxon>Streptococcus</taxon>
    </lineage>
</organism>
<proteinExistence type="predicted"/>
<comment type="caution">
    <text evidence="1">The sequence shown here is derived from an EMBL/GenBank/DDBJ whole genome shotgun (WGS) entry which is preliminary data.</text>
</comment>
<accession>A0A3P1VH38</accession>